<evidence type="ECO:0000313" key="1">
    <source>
        <dbReference type="EMBL" id="CAB4960646.1"/>
    </source>
</evidence>
<sequence length="75" mass="7971">MPSIDVIGLLESIAVATNRPLPNVTDLQPFASGALRAVQVTPSGEVITRFVPLKDTATNNPLPYVTDHQLFVTAA</sequence>
<accession>A0A6J7KXJ0</accession>
<name>A0A6J7KXJ0_9ZZZZ</name>
<reference evidence="1" key="1">
    <citation type="submission" date="2020-05" db="EMBL/GenBank/DDBJ databases">
        <authorList>
            <person name="Chiriac C."/>
            <person name="Salcher M."/>
            <person name="Ghai R."/>
            <person name="Kavagutti S V."/>
        </authorList>
    </citation>
    <scope>NUCLEOTIDE SEQUENCE</scope>
</reference>
<organism evidence="1">
    <name type="scientific">freshwater metagenome</name>
    <dbReference type="NCBI Taxonomy" id="449393"/>
    <lineage>
        <taxon>unclassified sequences</taxon>
        <taxon>metagenomes</taxon>
        <taxon>ecological metagenomes</taxon>
    </lineage>
</organism>
<proteinExistence type="predicted"/>
<dbReference type="EMBL" id="CAFBNC010000227">
    <property type="protein sequence ID" value="CAB4960646.1"/>
    <property type="molecule type" value="Genomic_DNA"/>
</dbReference>
<gene>
    <name evidence="1" type="ORF">UFOPK3733_02432</name>
</gene>
<dbReference type="AlphaFoldDB" id="A0A6J7KXJ0"/>
<protein>
    <submittedName>
        <fullName evidence="1">Unannotated protein</fullName>
    </submittedName>
</protein>